<evidence type="ECO:0000313" key="3">
    <source>
        <dbReference type="Proteomes" id="UP000035021"/>
    </source>
</evidence>
<gene>
    <name evidence="2" type="ORF">GP2_005_00120</name>
</gene>
<accession>A0ABQ0IGR4</accession>
<comment type="caution">
    <text evidence="2">The sequence shown here is derived from an EMBL/GenBank/DDBJ whole genome shotgun (WGS) entry which is preliminary data.</text>
</comment>
<feature type="region of interest" description="Disordered" evidence="1">
    <location>
        <begin position="37"/>
        <end position="57"/>
    </location>
</feature>
<organism evidence="2 3">
    <name type="scientific">Gordonia paraffinivorans NBRC 108238</name>
    <dbReference type="NCBI Taxonomy" id="1223543"/>
    <lineage>
        <taxon>Bacteria</taxon>
        <taxon>Bacillati</taxon>
        <taxon>Actinomycetota</taxon>
        <taxon>Actinomycetes</taxon>
        <taxon>Mycobacteriales</taxon>
        <taxon>Gordoniaceae</taxon>
        <taxon>Gordonia</taxon>
    </lineage>
</organism>
<evidence type="ECO:0000313" key="2">
    <source>
        <dbReference type="EMBL" id="GAC82771.1"/>
    </source>
</evidence>
<keyword evidence="3" id="KW-1185">Reference proteome</keyword>
<dbReference type="EMBL" id="BAOQ01000005">
    <property type="protein sequence ID" value="GAC82771.1"/>
    <property type="molecule type" value="Genomic_DNA"/>
</dbReference>
<sequence>MGRLDAEVLRADRPYTGDPAGDRAEAFHLLRRERDVYRGRRRRDGGSPDRRLRPVSRFRNEAADDECRCPGMGFVSPGLRVSGPPGIGCPAYTSGGDVAAA</sequence>
<evidence type="ECO:0000256" key="1">
    <source>
        <dbReference type="SAM" id="MobiDB-lite"/>
    </source>
</evidence>
<name>A0ABQ0IGR4_9ACTN</name>
<feature type="region of interest" description="Disordered" evidence="1">
    <location>
        <begin position="1"/>
        <end position="22"/>
    </location>
</feature>
<protein>
    <submittedName>
        <fullName evidence="2">Uncharacterized protein</fullName>
    </submittedName>
</protein>
<proteinExistence type="predicted"/>
<dbReference type="Proteomes" id="UP000035021">
    <property type="component" value="Unassembled WGS sequence"/>
</dbReference>
<reference evidence="2 3" key="1">
    <citation type="submission" date="2013-02" db="EMBL/GenBank/DDBJ databases">
        <title>Whole genome shotgun sequence of Gordonia paraffinivorans NBRC 108238.</title>
        <authorList>
            <person name="Isaki-Nakamura S."/>
            <person name="Hosoyama A."/>
            <person name="Tsuchikane K."/>
            <person name="Ando Y."/>
            <person name="Baba S."/>
            <person name="Ohji S."/>
            <person name="Hamada M."/>
            <person name="Tamura T."/>
            <person name="Yamazoe A."/>
            <person name="Yamazaki S."/>
            <person name="Fujita N."/>
        </authorList>
    </citation>
    <scope>NUCLEOTIDE SEQUENCE [LARGE SCALE GENOMIC DNA]</scope>
    <source>
        <strain evidence="2 3">NBRC 108238</strain>
    </source>
</reference>